<dbReference type="SUPFAM" id="SSF51735">
    <property type="entry name" value="NAD(P)-binding Rossmann-fold domains"/>
    <property type="match status" value="1"/>
</dbReference>
<dbReference type="InterPro" id="IPR036291">
    <property type="entry name" value="NAD(P)-bd_dom_sf"/>
</dbReference>
<organism evidence="2 3">
    <name type="scientific">Methanococcus maripaludis</name>
    <name type="common">Methanococcus deltae</name>
    <dbReference type="NCBI Taxonomy" id="39152"/>
    <lineage>
        <taxon>Archaea</taxon>
        <taxon>Methanobacteriati</taxon>
        <taxon>Methanobacteriota</taxon>
        <taxon>Methanomada group</taxon>
        <taxon>Methanococci</taxon>
        <taxon>Methanococcales</taxon>
        <taxon>Methanococcaceae</taxon>
        <taxon>Methanococcus</taxon>
    </lineage>
</organism>
<dbReference type="Pfam" id="PF13380">
    <property type="entry name" value="CoA_binding_2"/>
    <property type="match status" value="1"/>
</dbReference>
<proteinExistence type="predicted"/>
<name>A0A7J9PXG1_METMI</name>
<evidence type="ECO:0000313" key="3">
    <source>
        <dbReference type="Proteomes" id="UP000571751"/>
    </source>
</evidence>
<dbReference type="PANTHER" id="PTHR33303:SF2">
    <property type="entry name" value="COA-BINDING DOMAIN-CONTAINING PROTEIN"/>
    <property type="match status" value="1"/>
</dbReference>
<dbReference type="RefSeq" id="WP_181508517.1">
    <property type="nucleotide sequence ID" value="NZ_JACDUP010000004.1"/>
</dbReference>
<evidence type="ECO:0000259" key="1">
    <source>
        <dbReference type="SMART" id="SM00881"/>
    </source>
</evidence>
<dbReference type="Proteomes" id="UP000571751">
    <property type="component" value="Unassembled WGS sequence"/>
</dbReference>
<protein>
    <recommendedName>
        <fullName evidence="1">CoA-binding domain-containing protein</fullName>
    </recommendedName>
</protein>
<gene>
    <name evidence="2" type="ORF">HNP95_001928</name>
</gene>
<feature type="domain" description="CoA-binding" evidence="1">
    <location>
        <begin position="24"/>
        <end position="119"/>
    </location>
</feature>
<sequence>MNRSNHTKNSELGKILEGLEIKKLLDSSKNIAVIGISKNTEKPSYFVSKYLIESGFNVYFINPNYPGEKILNRPVYSNISEIKEKIDIVSIFVNPSRTLEIAKDAVKVGFKTFWFQLETSNKETVNYVLKNGFDVVLEKCIMNAIKNFYSLRK</sequence>
<dbReference type="Gene3D" id="3.40.50.720">
    <property type="entry name" value="NAD(P)-binding Rossmann-like Domain"/>
    <property type="match status" value="1"/>
</dbReference>
<comment type="caution">
    <text evidence="2">The sequence shown here is derived from an EMBL/GenBank/DDBJ whole genome shotgun (WGS) entry which is preliminary data.</text>
</comment>
<dbReference type="EMBL" id="JACDUP010000004">
    <property type="protein sequence ID" value="MBA2869730.1"/>
    <property type="molecule type" value="Genomic_DNA"/>
</dbReference>
<dbReference type="PANTHER" id="PTHR33303">
    <property type="entry name" value="CYTOPLASMIC PROTEIN-RELATED"/>
    <property type="match status" value="1"/>
</dbReference>
<dbReference type="InterPro" id="IPR003781">
    <property type="entry name" value="CoA-bd"/>
</dbReference>
<accession>A0A7J9PXG1</accession>
<dbReference type="AlphaFoldDB" id="A0A7J9PXG1"/>
<reference evidence="2 3" key="1">
    <citation type="submission" date="2020-07" db="EMBL/GenBank/DDBJ databases">
        <title>Genomic Encyclopedia of Type Strains, Phase IV (KMG-V): Genome sequencing to study the core and pangenomes of soil and plant-associated prokaryotes.</title>
        <authorList>
            <person name="Whitman W."/>
        </authorList>
    </citation>
    <scope>NUCLEOTIDE SEQUENCE [LARGE SCALE GENOMIC DNA]</scope>
    <source>
        <strain evidence="2 3">C14</strain>
    </source>
</reference>
<dbReference type="SMART" id="SM00881">
    <property type="entry name" value="CoA_binding"/>
    <property type="match status" value="1"/>
</dbReference>
<evidence type="ECO:0000313" key="2">
    <source>
        <dbReference type="EMBL" id="MBA2869730.1"/>
    </source>
</evidence>